<dbReference type="EMBL" id="FUYJ01000002">
    <property type="protein sequence ID" value="SKA96041.1"/>
    <property type="molecule type" value="Genomic_DNA"/>
</dbReference>
<accession>A0A1T4Y407</accession>
<name>A0A1T4Y407_9BACL</name>
<reference evidence="3" key="1">
    <citation type="submission" date="2017-02" db="EMBL/GenBank/DDBJ databases">
        <authorList>
            <person name="Varghese N."/>
            <person name="Submissions S."/>
        </authorList>
    </citation>
    <scope>NUCLEOTIDE SEQUENCE [LARGE SCALE GENOMIC DNA]</scope>
    <source>
        <strain evidence="3">DSM 23966</strain>
    </source>
</reference>
<evidence type="ECO:0000313" key="2">
    <source>
        <dbReference type="EMBL" id="SKA96041.1"/>
    </source>
</evidence>
<dbReference type="RefSeq" id="WP_281250648.1">
    <property type="nucleotide sequence ID" value="NZ_FUYJ01000002.1"/>
</dbReference>
<protein>
    <submittedName>
        <fullName evidence="2">Uncharacterized protein</fullName>
    </submittedName>
</protein>
<feature type="transmembrane region" description="Helical" evidence="1">
    <location>
        <begin position="6"/>
        <end position="26"/>
    </location>
</feature>
<proteinExistence type="predicted"/>
<keyword evidence="1" id="KW-0812">Transmembrane</keyword>
<evidence type="ECO:0000313" key="3">
    <source>
        <dbReference type="Proteomes" id="UP000190042"/>
    </source>
</evidence>
<organism evidence="2 3">
    <name type="scientific">Sporosarcina newyorkensis</name>
    <dbReference type="NCBI Taxonomy" id="759851"/>
    <lineage>
        <taxon>Bacteria</taxon>
        <taxon>Bacillati</taxon>
        <taxon>Bacillota</taxon>
        <taxon>Bacilli</taxon>
        <taxon>Bacillales</taxon>
        <taxon>Caryophanaceae</taxon>
        <taxon>Sporosarcina</taxon>
    </lineage>
</organism>
<dbReference type="Proteomes" id="UP000190042">
    <property type="component" value="Unassembled WGS sequence"/>
</dbReference>
<evidence type="ECO:0000256" key="1">
    <source>
        <dbReference type="SAM" id="Phobius"/>
    </source>
</evidence>
<keyword evidence="1" id="KW-0472">Membrane</keyword>
<sequence>MSTQTGWIFLAVVLLLMALFAVSVFVSSRKQQDPDFFSEDDN</sequence>
<keyword evidence="1" id="KW-1133">Transmembrane helix</keyword>
<dbReference type="AlphaFoldDB" id="A0A1T4Y407"/>
<keyword evidence="3" id="KW-1185">Reference proteome</keyword>
<gene>
    <name evidence="2" type="ORF">SAMN04244570_1762</name>
</gene>